<dbReference type="EMBL" id="CAXKWB010021436">
    <property type="protein sequence ID" value="CAL4123172.1"/>
    <property type="molecule type" value="Genomic_DNA"/>
</dbReference>
<feature type="non-terminal residue" evidence="3">
    <location>
        <position position="494"/>
    </location>
</feature>
<dbReference type="CDD" id="cd11431">
    <property type="entry name" value="bHLH_TS_taxi_Dei"/>
    <property type="match status" value="1"/>
</dbReference>
<feature type="region of interest" description="Disordered" evidence="1">
    <location>
        <begin position="134"/>
        <end position="193"/>
    </location>
</feature>
<dbReference type="Proteomes" id="UP001497623">
    <property type="component" value="Unassembled WGS sequence"/>
</dbReference>
<reference evidence="3 4" key="1">
    <citation type="submission" date="2024-05" db="EMBL/GenBank/DDBJ databases">
        <authorList>
            <person name="Wallberg A."/>
        </authorList>
    </citation>
    <scope>NUCLEOTIDE SEQUENCE [LARGE SCALE GENOMIC DNA]</scope>
</reference>
<evidence type="ECO:0000313" key="4">
    <source>
        <dbReference type="Proteomes" id="UP001497623"/>
    </source>
</evidence>
<dbReference type="PANTHER" id="PTHR19290">
    <property type="entry name" value="BASIC HELIX-LOOP-HELIX PROTEIN NEUROGENIN-RELATED"/>
    <property type="match status" value="1"/>
</dbReference>
<dbReference type="InterPro" id="IPR011598">
    <property type="entry name" value="bHLH_dom"/>
</dbReference>
<feature type="compositionally biased region" description="Basic residues" evidence="1">
    <location>
        <begin position="180"/>
        <end position="191"/>
    </location>
</feature>
<dbReference type="GO" id="GO:0045944">
    <property type="term" value="P:positive regulation of transcription by RNA polymerase II"/>
    <property type="evidence" value="ECO:0007669"/>
    <property type="project" value="TreeGrafter"/>
</dbReference>
<feature type="compositionally biased region" description="Basic and acidic residues" evidence="1">
    <location>
        <begin position="25"/>
        <end position="44"/>
    </location>
</feature>
<evidence type="ECO:0000256" key="1">
    <source>
        <dbReference type="SAM" id="MobiDB-lite"/>
    </source>
</evidence>
<dbReference type="InterPro" id="IPR036638">
    <property type="entry name" value="HLH_DNA-bd_sf"/>
</dbReference>
<feature type="region of interest" description="Disordered" evidence="1">
    <location>
        <begin position="25"/>
        <end position="59"/>
    </location>
</feature>
<protein>
    <recommendedName>
        <fullName evidence="2">BHLH domain-containing protein</fullName>
    </recommendedName>
</protein>
<evidence type="ECO:0000313" key="3">
    <source>
        <dbReference type="EMBL" id="CAL4123172.1"/>
    </source>
</evidence>
<feature type="compositionally biased region" description="Low complexity" evidence="1">
    <location>
        <begin position="383"/>
        <end position="392"/>
    </location>
</feature>
<dbReference type="GO" id="GO:0046983">
    <property type="term" value="F:protein dimerization activity"/>
    <property type="evidence" value="ECO:0007669"/>
    <property type="project" value="InterPro"/>
</dbReference>
<keyword evidence="4" id="KW-1185">Reference proteome</keyword>
<evidence type="ECO:0000259" key="2">
    <source>
        <dbReference type="PROSITE" id="PS50888"/>
    </source>
</evidence>
<dbReference type="SMART" id="SM00353">
    <property type="entry name" value="HLH"/>
    <property type="match status" value="1"/>
</dbReference>
<dbReference type="Gene3D" id="4.10.280.10">
    <property type="entry name" value="Helix-loop-helix DNA-binding domain"/>
    <property type="match status" value="1"/>
</dbReference>
<dbReference type="GO" id="GO:0005634">
    <property type="term" value="C:nucleus"/>
    <property type="evidence" value="ECO:0007669"/>
    <property type="project" value="TreeGrafter"/>
</dbReference>
<dbReference type="InterPro" id="IPR050359">
    <property type="entry name" value="bHLH_transcription_factors"/>
</dbReference>
<name>A0AAV2RIF6_MEGNR</name>
<dbReference type="PANTHER" id="PTHR19290:SF147">
    <property type="entry name" value="HELIX-LOOP-HELIX PROTEIN DELILAH"/>
    <property type="match status" value="1"/>
</dbReference>
<gene>
    <name evidence="3" type="ORF">MNOR_LOCUS23860</name>
</gene>
<dbReference type="SUPFAM" id="SSF47459">
    <property type="entry name" value="HLH, helix-loop-helix DNA-binding domain"/>
    <property type="match status" value="1"/>
</dbReference>
<dbReference type="GO" id="GO:0009653">
    <property type="term" value="P:anatomical structure morphogenesis"/>
    <property type="evidence" value="ECO:0007669"/>
    <property type="project" value="TreeGrafter"/>
</dbReference>
<accession>A0AAV2RIF6</accession>
<comment type="caution">
    <text evidence="3">The sequence shown here is derived from an EMBL/GenBank/DDBJ whole genome shotgun (WGS) entry which is preliminary data.</text>
</comment>
<feature type="compositionally biased region" description="Low complexity" evidence="1">
    <location>
        <begin position="157"/>
        <end position="167"/>
    </location>
</feature>
<dbReference type="PROSITE" id="PS50888">
    <property type="entry name" value="BHLH"/>
    <property type="match status" value="1"/>
</dbReference>
<sequence length="494" mass="54660">MKMDAALAAAAAKYTLRTKSIIKRIESEKKRESNKCKEPKDKQKPPPLSKYRRKTANARERNRMREINEAFEHLQKTIPNLPGTETKELTKITVLRLAVNYIEALANVVDDEANDYTGVEDVRDLWAIENAHMARSEHCVRPSKSASKTSKSKKSQTNKSKSSQKSSSKPEKKPTEGKPKRPSKSKSKAKVCKTASVATSNGAYITMKNMTAHRIQQPGRVVNTEPMMLNMTVKRQRPDSFSNPRQGKIIKLETYSQIDLLSQPLFALTPFANSTSLTEARTEPLPGTTPLTLNQINNSNSNQSIRILSPLIAVSPFNSEIKLEPKVEPKIEFITTTPLSSPIDDLSSSILQELESPVVRNDVPLLEFPFCRNERHRSDSSHDSAFSSEGGSAPSSPFSDTYFSVSHPSLIPLGETSPYSIASSMTSSTSDLASLGSLTSDSDSVFTSPVELGNLLGDEPFEEELDHLTSSFAEGDDTFNYFMGHTTSNFIFND</sequence>
<proteinExistence type="predicted"/>
<feature type="compositionally biased region" description="Basic and acidic residues" evidence="1">
    <location>
        <begin position="168"/>
        <end position="179"/>
    </location>
</feature>
<dbReference type="GO" id="GO:0070888">
    <property type="term" value="F:E-box binding"/>
    <property type="evidence" value="ECO:0007669"/>
    <property type="project" value="TreeGrafter"/>
</dbReference>
<feature type="region of interest" description="Disordered" evidence="1">
    <location>
        <begin position="375"/>
        <end position="394"/>
    </location>
</feature>
<dbReference type="AlphaFoldDB" id="A0AAV2RIF6"/>
<dbReference type="GO" id="GO:0003700">
    <property type="term" value="F:DNA-binding transcription factor activity"/>
    <property type="evidence" value="ECO:0007669"/>
    <property type="project" value="TreeGrafter"/>
</dbReference>
<organism evidence="3 4">
    <name type="scientific">Meganyctiphanes norvegica</name>
    <name type="common">Northern krill</name>
    <name type="synonym">Thysanopoda norvegica</name>
    <dbReference type="NCBI Taxonomy" id="48144"/>
    <lineage>
        <taxon>Eukaryota</taxon>
        <taxon>Metazoa</taxon>
        <taxon>Ecdysozoa</taxon>
        <taxon>Arthropoda</taxon>
        <taxon>Crustacea</taxon>
        <taxon>Multicrustacea</taxon>
        <taxon>Malacostraca</taxon>
        <taxon>Eumalacostraca</taxon>
        <taxon>Eucarida</taxon>
        <taxon>Euphausiacea</taxon>
        <taxon>Euphausiidae</taxon>
        <taxon>Meganyctiphanes</taxon>
    </lineage>
</organism>
<dbReference type="Pfam" id="PF00010">
    <property type="entry name" value="HLH"/>
    <property type="match status" value="1"/>
</dbReference>
<feature type="domain" description="BHLH" evidence="2">
    <location>
        <begin position="51"/>
        <end position="105"/>
    </location>
</feature>